<proteinExistence type="predicted"/>
<dbReference type="Proteomes" id="UP001175353">
    <property type="component" value="Unassembled WGS sequence"/>
</dbReference>
<protein>
    <submittedName>
        <fullName evidence="1">Uncharacterized protein</fullName>
    </submittedName>
</protein>
<sequence length="225" mass="24492">MSDTTRRAELIEESKLIYCCTRNLRDGLWSGLVGTLQKYGYTEANRTRVVAAFKDAVTILIQKQGSVVDFPSIESAELGLMVYLGLEHMLTTTGANPWAYSVCKQVIDDFAAMEMGTIGHTLGLAQDEGEAEEVDEDFQKVCKAIEAAEGVYAGYGSPFGYVTSTFRDHGHSEAAASRVVLDVLLVTWLLAALEGGIGYGDGMHRSCVRTVQMGMEVDILRIMGS</sequence>
<dbReference type="AlphaFoldDB" id="A0AAN6QWT0"/>
<name>A0AAN6QWT0_9PEZI</name>
<accession>A0AAN6QWT0</accession>
<keyword evidence="2" id="KW-1185">Reference proteome</keyword>
<evidence type="ECO:0000313" key="2">
    <source>
        <dbReference type="Proteomes" id="UP001175353"/>
    </source>
</evidence>
<gene>
    <name evidence="1" type="ORF">LTR91_005606</name>
</gene>
<comment type="caution">
    <text evidence="1">The sequence shown here is derived from an EMBL/GenBank/DDBJ whole genome shotgun (WGS) entry which is preliminary data.</text>
</comment>
<dbReference type="EMBL" id="JAUJLE010000036">
    <property type="protein sequence ID" value="KAK1000688.1"/>
    <property type="molecule type" value="Genomic_DNA"/>
</dbReference>
<evidence type="ECO:0000313" key="1">
    <source>
        <dbReference type="EMBL" id="KAK1000688.1"/>
    </source>
</evidence>
<organism evidence="1 2">
    <name type="scientific">Friedmanniomyces endolithicus</name>
    <dbReference type="NCBI Taxonomy" id="329885"/>
    <lineage>
        <taxon>Eukaryota</taxon>
        <taxon>Fungi</taxon>
        <taxon>Dikarya</taxon>
        <taxon>Ascomycota</taxon>
        <taxon>Pezizomycotina</taxon>
        <taxon>Dothideomycetes</taxon>
        <taxon>Dothideomycetidae</taxon>
        <taxon>Mycosphaerellales</taxon>
        <taxon>Teratosphaeriaceae</taxon>
        <taxon>Friedmanniomyces</taxon>
    </lineage>
</organism>
<reference evidence="1" key="1">
    <citation type="submission" date="2023-06" db="EMBL/GenBank/DDBJ databases">
        <title>Black Yeasts Isolated from many extreme environments.</title>
        <authorList>
            <person name="Coleine C."/>
            <person name="Stajich J.E."/>
            <person name="Selbmann L."/>
        </authorList>
    </citation>
    <scope>NUCLEOTIDE SEQUENCE</scope>
    <source>
        <strain evidence="1">CCFEE 5200</strain>
    </source>
</reference>